<dbReference type="PIRSF" id="PIRSF000190">
    <property type="entry name" value="Pyd_amn-ph_oxd"/>
    <property type="match status" value="1"/>
</dbReference>
<accession>A0ABP8DYP7</accession>
<reference evidence="10" key="1">
    <citation type="journal article" date="2019" name="Int. J. Syst. Evol. Microbiol.">
        <title>The Global Catalogue of Microorganisms (GCM) 10K type strain sequencing project: providing services to taxonomists for standard genome sequencing and annotation.</title>
        <authorList>
            <consortium name="The Broad Institute Genomics Platform"/>
            <consortium name="The Broad Institute Genome Sequencing Center for Infectious Disease"/>
            <person name="Wu L."/>
            <person name="Ma J."/>
        </authorList>
    </citation>
    <scope>NUCLEOTIDE SEQUENCE [LARGE SCALE GENOMIC DNA]</scope>
    <source>
        <strain evidence="10">JCM 17442</strain>
    </source>
</reference>
<keyword evidence="4" id="KW-0288">FMN</keyword>
<evidence type="ECO:0000259" key="7">
    <source>
        <dbReference type="Pfam" id="PF01243"/>
    </source>
</evidence>
<feature type="compositionally biased region" description="Basic and acidic residues" evidence="6">
    <location>
        <begin position="1"/>
        <end position="36"/>
    </location>
</feature>
<evidence type="ECO:0000259" key="8">
    <source>
        <dbReference type="Pfam" id="PF10590"/>
    </source>
</evidence>
<dbReference type="Gene3D" id="2.30.110.10">
    <property type="entry name" value="Electron Transport, Fmn-binding Protein, Chain A"/>
    <property type="match status" value="1"/>
</dbReference>
<dbReference type="NCBIfam" id="NF004231">
    <property type="entry name" value="PRK05679.1"/>
    <property type="match status" value="1"/>
</dbReference>
<keyword evidence="3" id="KW-0285">Flavoprotein</keyword>
<dbReference type="InterPro" id="IPR019576">
    <property type="entry name" value="Pyridoxamine_oxidase_dimer_C"/>
</dbReference>
<evidence type="ECO:0000313" key="9">
    <source>
        <dbReference type="EMBL" id="GAA4265075.1"/>
    </source>
</evidence>
<keyword evidence="10" id="KW-1185">Reference proteome</keyword>
<dbReference type="PANTHER" id="PTHR10851">
    <property type="entry name" value="PYRIDOXINE-5-PHOSPHATE OXIDASE"/>
    <property type="match status" value="1"/>
</dbReference>
<comment type="similarity">
    <text evidence="2">Belongs to the pyridoxamine 5'-phosphate oxidase family.</text>
</comment>
<evidence type="ECO:0000256" key="6">
    <source>
        <dbReference type="SAM" id="MobiDB-lite"/>
    </source>
</evidence>
<dbReference type="InterPro" id="IPR000659">
    <property type="entry name" value="Pyridox_Oxase"/>
</dbReference>
<evidence type="ECO:0000256" key="2">
    <source>
        <dbReference type="ARBA" id="ARBA00007301"/>
    </source>
</evidence>
<evidence type="ECO:0000256" key="4">
    <source>
        <dbReference type="ARBA" id="ARBA00022643"/>
    </source>
</evidence>
<keyword evidence="5" id="KW-0560">Oxidoreductase</keyword>
<dbReference type="InterPro" id="IPR012349">
    <property type="entry name" value="Split_barrel_FMN-bd"/>
</dbReference>
<evidence type="ECO:0000256" key="5">
    <source>
        <dbReference type="ARBA" id="ARBA00023002"/>
    </source>
</evidence>
<dbReference type="Pfam" id="PF01243">
    <property type="entry name" value="PNPOx_N"/>
    <property type="match status" value="1"/>
</dbReference>
<gene>
    <name evidence="9" type="ORF">GCM10022256_06870</name>
</gene>
<evidence type="ECO:0000256" key="1">
    <source>
        <dbReference type="ARBA" id="ARBA00001917"/>
    </source>
</evidence>
<dbReference type="InterPro" id="IPR011576">
    <property type="entry name" value="Pyridox_Oxase_N"/>
</dbReference>
<feature type="domain" description="Pyridoxine 5'-phosphate oxidase dimerisation C-terminal" evidence="8">
    <location>
        <begin position="194"/>
        <end position="234"/>
    </location>
</feature>
<comment type="cofactor">
    <cofactor evidence="1">
        <name>FMN</name>
        <dbReference type="ChEBI" id="CHEBI:58210"/>
    </cofactor>
</comment>
<dbReference type="Proteomes" id="UP001501594">
    <property type="component" value="Unassembled WGS sequence"/>
</dbReference>
<dbReference type="SUPFAM" id="SSF50475">
    <property type="entry name" value="FMN-binding split barrel"/>
    <property type="match status" value="1"/>
</dbReference>
<sequence length="234" mass="26247">MSPEHQSPEHDNTQHDNTEHQSLRDLLRKARVRAEAPDFDPDEAPADPVGLFREWLTAAVDGGVPQPEAMTLATSSPTGDVTARTLLLKDLDDAFWFASSSLSPKGRQLNQNPRVALTFYWREQGRQVRVLGEASRGPRDVSAADFTARHPDSRAVAIAQRQSTPIDDAQDAEARLAEAKERIASDDEFTPDDWTAYRVAPTAIEFWQATTGRDQVRLRYDRTPDGWDRATLWP</sequence>
<name>A0ABP8DYP7_9MICO</name>
<proteinExistence type="inferred from homology"/>
<protein>
    <submittedName>
        <fullName evidence="9">Pyridoxal 5'-phosphate synthase</fullName>
    </submittedName>
</protein>
<dbReference type="PANTHER" id="PTHR10851:SF0">
    <property type="entry name" value="PYRIDOXINE-5'-PHOSPHATE OXIDASE"/>
    <property type="match status" value="1"/>
</dbReference>
<feature type="region of interest" description="Disordered" evidence="6">
    <location>
        <begin position="1"/>
        <end position="47"/>
    </location>
</feature>
<dbReference type="RefSeq" id="WP_344793628.1">
    <property type="nucleotide sequence ID" value="NZ_BAABAU010000001.1"/>
</dbReference>
<evidence type="ECO:0000256" key="3">
    <source>
        <dbReference type="ARBA" id="ARBA00022630"/>
    </source>
</evidence>
<dbReference type="EMBL" id="BAABAU010000001">
    <property type="protein sequence ID" value="GAA4265075.1"/>
    <property type="molecule type" value="Genomic_DNA"/>
</dbReference>
<evidence type="ECO:0000313" key="10">
    <source>
        <dbReference type="Proteomes" id="UP001501594"/>
    </source>
</evidence>
<dbReference type="Pfam" id="PF10590">
    <property type="entry name" value="PNP_phzG_C"/>
    <property type="match status" value="1"/>
</dbReference>
<comment type="caution">
    <text evidence="9">The sequence shown here is derived from an EMBL/GenBank/DDBJ whole genome shotgun (WGS) entry which is preliminary data.</text>
</comment>
<feature type="domain" description="Pyridoxamine 5'-phosphate oxidase N-terminal" evidence="7">
    <location>
        <begin position="57"/>
        <end position="169"/>
    </location>
</feature>
<organism evidence="9 10">
    <name type="scientific">Frondihabitans peucedani</name>
    <dbReference type="NCBI Taxonomy" id="598626"/>
    <lineage>
        <taxon>Bacteria</taxon>
        <taxon>Bacillati</taxon>
        <taxon>Actinomycetota</taxon>
        <taxon>Actinomycetes</taxon>
        <taxon>Micrococcales</taxon>
        <taxon>Microbacteriaceae</taxon>
        <taxon>Frondihabitans</taxon>
    </lineage>
</organism>